<gene>
    <name evidence="2" type="ORF">PLEPLA_LOCUS29595</name>
</gene>
<organism evidence="2 3">
    <name type="scientific">Pleuronectes platessa</name>
    <name type="common">European plaice</name>
    <dbReference type="NCBI Taxonomy" id="8262"/>
    <lineage>
        <taxon>Eukaryota</taxon>
        <taxon>Metazoa</taxon>
        <taxon>Chordata</taxon>
        <taxon>Craniata</taxon>
        <taxon>Vertebrata</taxon>
        <taxon>Euteleostomi</taxon>
        <taxon>Actinopterygii</taxon>
        <taxon>Neopterygii</taxon>
        <taxon>Teleostei</taxon>
        <taxon>Neoteleostei</taxon>
        <taxon>Acanthomorphata</taxon>
        <taxon>Carangaria</taxon>
        <taxon>Pleuronectiformes</taxon>
        <taxon>Pleuronectoidei</taxon>
        <taxon>Pleuronectidae</taxon>
        <taxon>Pleuronectes</taxon>
    </lineage>
</organism>
<sequence>MLAQEGIFCGFREADDGQPYAGTGSVRESAAGDNIGERFESEGGKRANKYTLSEVTCEYEEMLRKRVIKGRTEEPALAGREIAHFLPRSSLVTRLCPVLWMTSGNSRLTNQIVRVSWFQPLVCLIRAPKD</sequence>
<dbReference type="AlphaFoldDB" id="A0A9N7UYD2"/>
<dbReference type="EMBL" id="CADEAL010002730">
    <property type="protein sequence ID" value="CAB1441870.1"/>
    <property type="molecule type" value="Genomic_DNA"/>
</dbReference>
<evidence type="ECO:0000313" key="2">
    <source>
        <dbReference type="EMBL" id="CAB1441870.1"/>
    </source>
</evidence>
<feature type="region of interest" description="Disordered" evidence="1">
    <location>
        <begin position="19"/>
        <end position="43"/>
    </location>
</feature>
<evidence type="ECO:0000256" key="1">
    <source>
        <dbReference type="SAM" id="MobiDB-lite"/>
    </source>
</evidence>
<name>A0A9N7UYD2_PLEPL</name>
<proteinExistence type="predicted"/>
<evidence type="ECO:0000313" key="3">
    <source>
        <dbReference type="Proteomes" id="UP001153269"/>
    </source>
</evidence>
<accession>A0A9N7UYD2</accession>
<keyword evidence="3" id="KW-1185">Reference proteome</keyword>
<reference evidence="2" key="1">
    <citation type="submission" date="2020-03" db="EMBL/GenBank/DDBJ databases">
        <authorList>
            <person name="Weist P."/>
        </authorList>
    </citation>
    <scope>NUCLEOTIDE SEQUENCE</scope>
</reference>
<protein>
    <submittedName>
        <fullName evidence="2">Uncharacterized protein</fullName>
    </submittedName>
</protein>
<dbReference type="Proteomes" id="UP001153269">
    <property type="component" value="Unassembled WGS sequence"/>
</dbReference>
<comment type="caution">
    <text evidence="2">The sequence shown here is derived from an EMBL/GenBank/DDBJ whole genome shotgun (WGS) entry which is preliminary data.</text>
</comment>